<protein>
    <submittedName>
        <fullName evidence="2">P1 family peptidase</fullName>
    </submittedName>
</protein>
<dbReference type="PANTHER" id="PTHR36512">
    <property type="entry name" value="D-AMINOPEPTIDASE"/>
    <property type="match status" value="1"/>
</dbReference>
<gene>
    <name evidence="2" type="ORF">H9830_12900</name>
</gene>
<dbReference type="EMBL" id="DXDC01000390">
    <property type="protein sequence ID" value="HIY67161.1"/>
    <property type="molecule type" value="Genomic_DNA"/>
</dbReference>
<dbReference type="Gene3D" id="3.60.70.12">
    <property type="entry name" value="L-amino peptidase D-ALA esterase/amidase"/>
    <property type="match status" value="1"/>
</dbReference>
<dbReference type="Proteomes" id="UP000824005">
    <property type="component" value="Unassembled WGS sequence"/>
</dbReference>
<dbReference type="Pfam" id="PF03576">
    <property type="entry name" value="Peptidase_S58"/>
    <property type="match status" value="1"/>
</dbReference>
<proteinExistence type="inferred from homology"/>
<comment type="caution">
    <text evidence="2">The sequence shown here is derived from an EMBL/GenBank/DDBJ whole genome shotgun (WGS) entry which is preliminary data.</text>
</comment>
<sequence length="343" mass="35281">MNAENVRPRLADLGVAAGSAERGRRNAITDVPGVRVGHSTVRTATLSTGVSAIVPDALNAHCKQLPAGLSVANGFGKLIGATQLQELGAIETPILLTSTLSAFRVADALVAYMLEQPGHEDTTTLNPLVGETNDSFLSDIRSRSVNQEMVREALGSATSGSVAEGGVGAGTGTVALGFKGGIGTSSRIVDIGERAYAVGVLVQSNFTGTLRIDGVVMPAKEMLAEEPAVGDGNSCMIIVATDAPLDARQLGRLANRAAFALRGVGSDFSQGSGDYAIAFSVGAGPPPSDSDLSPSFLAAMEATEEALINSILQARTRVGFEGRIAKGIPIGGVRERLLRTRGR</sequence>
<reference evidence="2" key="1">
    <citation type="journal article" date="2021" name="PeerJ">
        <title>Extensive microbial diversity within the chicken gut microbiome revealed by metagenomics and culture.</title>
        <authorList>
            <person name="Gilroy R."/>
            <person name="Ravi A."/>
            <person name="Getino M."/>
            <person name="Pursley I."/>
            <person name="Horton D.L."/>
            <person name="Alikhan N.F."/>
            <person name="Baker D."/>
            <person name="Gharbi K."/>
            <person name="Hall N."/>
            <person name="Watson M."/>
            <person name="Adriaenssens E.M."/>
            <person name="Foster-Nyarko E."/>
            <person name="Jarju S."/>
            <person name="Secka A."/>
            <person name="Antonio M."/>
            <person name="Oren A."/>
            <person name="Chaudhuri R.R."/>
            <person name="La Ragione R."/>
            <person name="Hildebrand F."/>
            <person name="Pallen M.J."/>
        </authorList>
    </citation>
    <scope>NUCLEOTIDE SEQUENCE</scope>
    <source>
        <strain evidence="2">ChiGjej1B1-98</strain>
    </source>
</reference>
<dbReference type="GO" id="GO:0004177">
    <property type="term" value="F:aminopeptidase activity"/>
    <property type="evidence" value="ECO:0007669"/>
    <property type="project" value="TreeGrafter"/>
</dbReference>
<dbReference type="PANTHER" id="PTHR36512:SF3">
    <property type="entry name" value="BLR5678 PROTEIN"/>
    <property type="match status" value="1"/>
</dbReference>
<dbReference type="InterPro" id="IPR005321">
    <property type="entry name" value="Peptidase_S58_DmpA"/>
</dbReference>
<dbReference type="SUPFAM" id="SSF56266">
    <property type="entry name" value="DmpA/ArgJ-like"/>
    <property type="match status" value="1"/>
</dbReference>
<dbReference type="AlphaFoldDB" id="A0A9D1YXL5"/>
<evidence type="ECO:0000313" key="2">
    <source>
        <dbReference type="EMBL" id="HIY67161.1"/>
    </source>
</evidence>
<evidence type="ECO:0000256" key="1">
    <source>
        <dbReference type="ARBA" id="ARBA00007068"/>
    </source>
</evidence>
<name>A0A9D1YXL5_9MICO</name>
<reference evidence="2" key="2">
    <citation type="submission" date="2021-04" db="EMBL/GenBank/DDBJ databases">
        <authorList>
            <person name="Gilroy R."/>
        </authorList>
    </citation>
    <scope>NUCLEOTIDE SEQUENCE</scope>
    <source>
        <strain evidence="2">ChiGjej1B1-98</strain>
    </source>
</reference>
<accession>A0A9D1YXL5</accession>
<dbReference type="InterPro" id="IPR016117">
    <property type="entry name" value="ArgJ-like_dom_sf"/>
</dbReference>
<evidence type="ECO:0000313" key="3">
    <source>
        <dbReference type="Proteomes" id="UP000824005"/>
    </source>
</evidence>
<comment type="similarity">
    <text evidence="1">Belongs to the peptidase S58 family.</text>
</comment>
<organism evidence="2 3">
    <name type="scientific">Candidatus Agrococcus pullicola</name>
    <dbReference type="NCBI Taxonomy" id="2838429"/>
    <lineage>
        <taxon>Bacteria</taxon>
        <taxon>Bacillati</taxon>
        <taxon>Actinomycetota</taxon>
        <taxon>Actinomycetes</taxon>
        <taxon>Micrococcales</taxon>
        <taxon>Microbacteriaceae</taxon>
        <taxon>Agrococcus</taxon>
    </lineage>
</organism>